<dbReference type="CTD" id="20240787"/>
<reference evidence="3 4" key="1">
    <citation type="journal article" date="2013" name="Nature">
        <title>Insights into bilaterian evolution from three spiralian genomes.</title>
        <authorList>
            <person name="Simakov O."/>
            <person name="Marletaz F."/>
            <person name="Cho S.J."/>
            <person name="Edsinger-Gonzales E."/>
            <person name="Havlak P."/>
            <person name="Hellsten U."/>
            <person name="Kuo D.H."/>
            <person name="Larsson T."/>
            <person name="Lv J."/>
            <person name="Arendt D."/>
            <person name="Savage R."/>
            <person name="Osoegawa K."/>
            <person name="de Jong P."/>
            <person name="Grimwood J."/>
            <person name="Chapman J.A."/>
            <person name="Shapiro H."/>
            <person name="Aerts A."/>
            <person name="Otillar R.P."/>
            <person name="Terry A.Y."/>
            <person name="Boore J.L."/>
            <person name="Grigoriev I.V."/>
            <person name="Lindberg D.R."/>
            <person name="Seaver E.C."/>
            <person name="Weisblat D.A."/>
            <person name="Putnam N.H."/>
            <person name="Rokhsar D.S."/>
        </authorList>
    </citation>
    <scope>NUCLEOTIDE SEQUENCE [LARGE SCALE GENOMIC DNA]</scope>
</reference>
<evidence type="ECO:0000313" key="3">
    <source>
        <dbReference type="EMBL" id="ESO84910.1"/>
    </source>
</evidence>
<dbReference type="HOGENOM" id="CLU_639819_0_0_1"/>
<dbReference type="KEGG" id="lgi:LOTGIDRAFT_168167"/>
<evidence type="ECO:0000256" key="1">
    <source>
        <dbReference type="PROSITE-ProRule" id="PRU00024"/>
    </source>
</evidence>
<sequence>MFITNLIVQTSPCKTQVAGTSTSQTRTTLKHHCPHHSKKEIEYYCQTCRLGLCSKCIYKNHNDHKTLDLEYDFTREMVVEELAKSEQFITNKIEDREKIHTRLLETSEKLKLFCDEACAKKCKNKRKDIKQNFGRNESKLTEARQKVMKEINDIKTDLGTSCPINQEPSLNLIYSLTKLQELQKLCGNMKTDIPPVTYEEWRQGGVNICDLLGSTVTKPLYQSFEKTVFKFNCQDIKNVEVLYSEDKHEINGMVSGCSVRKVNDRYVYIDIGSLKENNPQAGHWEIRYTVTILNKDEDKKVISETKTEIFSSGFLFWRSEIQLPWDTLTDPSEGFINNEGQFYVGFDQF</sequence>
<keyword evidence="4" id="KW-1185">Reference proteome</keyword>
<feature type="domain" description="B box-type" evidence="2">
    <location>
        <begin position="33"/>
        <end position="69"/>
    </location>
</feature>
<keyword evidence="1" id="KW-0479">Metal-binding</keyword>
<dbReference type="Pfam" id="PF00643">
    <property type="entry name" value="zf-B_box"/>
    <property type="match status" value="1"/>
</dbReference>
<dbReference type="PROSITE" id="PS50119">
    <property type="entry name" value="ZF_BBOX"/>
    <property type="match status" value="1"/>
</dbReference>
<dbReference type="GO" id="GO:0008270">
    <property type="term" value="F:zinc ion binding"/>
    <property type="evidence" value="ECO:0007669"/>
    <property type="project" value="UniProtKB-KW"/>
</dbReference>
<dbReference type="AlphaFoldDB" id="V3ZQX2"/>
<keyword evidence="1" id="KW-0863">Zinc-finger</keyword>
<dbReference type="Proteomes" id="UP000030746">
    <property type="component" value="Unassembled WGS sequence"/>
</dbReference>
<dbReference type="Gene3D" id="3.30.160.60">
    <property type="entry name" value="Classic Zinc Finger"/>
    <property type="match status" value="1"/>
</dbReference>
<dbReference type="OMA" id="HHTDIST"/>
<evidence type="ECO:0000313" key="4">
    <source>
        <dbReference type="Proteomes" id="UP000030746"/>
    </source>
</evidence>
<gene>
    <name evidence="3" type="ORF">LOTGIDRAFT_168167</name>
</gene>
<dbReference type="RefSeq" id="XP_009064300.1">
    <property type="nucleotide sequence ID" value="XM_009066052.1"/>
</dbReference>
<accession>V3ZQX2</accession>
<name>V3ZQX2_LOTGI</name>
<proteinExistence type="predicted"/>
<dbReference type="SUPFAM" id="SSF57845">
    <property type="entry name" value="B-box zinc-binding domain"/>
    <property type="match status" value="1"/>
</dbReference>
<protein>
    <recommendedName>
        <fullName evidence="2">B box-type domain-containing protein</fullName>
    </recommendedName>
</protein>
<dbReference type="GeneID" id="20240787"/>
<evidence type="ECO:0000259" key="2">
    <source>
        <dbReference type="PROSITE" id="PS50119"/>
    </source>
</evidence>
<dbReference type="EMBL" id="KB203357">
    <property type="protein sequence ID" value="ESO84910.1"/>
    <property type="molecule type" value="Genomic_DNA"/>
</dbReference>
<organism evidence="3 4">
    <name type="scientific">Lottia gigantea</name>
    <name type="common">Giant owl limpet</name>
    <dbReference type="NCBI Taxonomy" id="225164"/>
    <lineage>
        <taxon>Eukaryota</taxon>
        <taxon>Metazoa</taxon>
        <taxon>Spiralia</taxon>
        <taxon>Lophotrochozoa</taxon>
        <taxon>Mollusca</taxon>
        <taxon>Gastropoda</taxon>
        <taxon>Patellogastropoda</taxon>
        <taxon>Lottioidea</taxon>
        <taxon>Lottiidae</taxon>
        <taxon>Lottia</taxon>
    </lineage>
</organism>
<keyword evidence="1" id="KW-0862">Zinc</keyword>
<dbReference type="InterPro" id="IPR000315">
    <property type="entry name" value="Znf_B-box"/>
</dbReference>